<organism evidence="1 2">
    <name type="scientific">Dorcoceras hygrometricum</name>
    <dbReference type="NCBI Taxonomy" id="472368"/>
    <lineage>
        <taxon>Eukaryota</taxon>
        <taxon>Viridiplantae</taxon>
        <taxon>Streptophyta</taxon>
        <taxon>Embryophyta</taxon>
        <taxon>Tracheophyta</taxon>
        <taxon>Spermatophyta</taxon>
        <taxon>Magnoliopsida</taxon>
        <taxon>eudicotyledons</taxon>
        <taxon>Gunneridae</taxon>
        <taxon>Pentapetalae</taxon>
        <taxon>asterids</taxon>
        <taxon>lamiids</taxon>
        <taxon>Lamiales</taxon>
        <taxon>Gesneriaceae</taxon>
        <taxon>Didymocarpoideae</taxon>
        <taxon>Trichosporeae</taxon>
        <taxon>Loxocarpinae</taxon>
        <taxon>Dorcoceras</taxon>
    </lineage>
</organism>
<sequence length="65" mass="6924">MNGKSRLCAFKLYLEKQHAISSQIARKLVQLEAALRAGPDRVRSALGLCISSHLSTGPACTLAAT</sequence>
<evidence type="ECO:0000313" key="1">
    <source>
        <dbReference type="EMBL" id="KZV52348.1"/>
    </source>
</evidence>
<dbReference type="EMBL" id="KQ991093">
    <property type="protein sequence ID" value="KZV52348.1"/>
    <property type="molecule type" value="Genomic_DNA"/>
</dbReference>
<reference evidence="1 2" key="1">
    <citation type="journal article" date="2015" name="Proc. Natl. Acad. Sci. U.S.A.">
        <title>The resurrection genome of Boea hygrometrica: A blueprint for survival of dehydration.</title>
        <authorList>
            <person name="Xiao L."/>
            <person name="Yang G."/>
            <person name="Zhang L."/>
            <person name="Yang X."/>
            <person name="Zhao S."/>
            <person name="Ji Z."/>
            <person name="Zhou Q."/>
            <person name="Hu M."/>
            <person name="Wang Y."/>
            <person name="Chen M."/>
            <person name="Xu Y."/>
            <person name="Jin H."/>
            <person name="Xiao X."/>
            <person name="Hu G."/>
            <person name="Bao F."/>
            <person name="Hu Y."/>
            <person name="Wan P."/>
            <person name="Li L."/>
            <person name="Deng X."/>
            <person name="Kuang T."/>
            <person name="Xiang C."/>
            <person name="Zhu J.K."/>
            <person name="Oliver M.J."/>
            <person name="He Y."/>
        </authorList>
    </citation>
    <scope>NUCLEOTIDE SEQUENCE [LARGE SCALE GENOMIC DNA]</scope>
    <source>
        <strain evidence="2">cv. XS01</strain>
    </source>
</reference>
<proteinExistence type="predicted"/>
<protein>
    <submittedName>
        <fullName evidence="1">Uncharacterized protein</fullName>
    </submittedName>
</protein>
<evidence type="ECO:0000313" key="2">
    <source>
        <dbReference type="Proteomes" id="UP000250235"/>
    </source>
</evidence>
<gene>
    <name evidence="1" type="ORF">F511_38441</name>
</gene>
<keyword evidence="2" id="KW-1185">Reference proteome</keyword>
<dbReference type="AlphaFoldDB" id="A0A2Z7D502"/>
<name>A0A2Z7D502_9LAMI</name>
<dbReference type="Proteomes" id="UP000250235">
    <property type="component" value="Unassembled WGS sequence"/>
</dbReference>
<accession>A0A2Z7D502</accession>